<gene>
    <name evidence="1" type="ORF">EWE75_11235</name>
</gene>
<sequence>MQRFLVIVEGPHDASFLGVELRERGFKKVESLEDVDVFWRILIPKIFPSSNKLTHVVAYPDIFRKAAVPEQSCAIVVAGGDSRILSECRAVLETLDGSQLDGICLVADADDNSAEHRHIQLCRGLEALNVTHGPGGKEGGTSGLPGFPLPIPAFGAIGPGKPKVGLFVLPDNDRPGTLDTLLIECARTSFSAVVAHAETYVVAANAAVADDGRFKALRKPSGQVKAMAGVIGNVLLPGSALSVAIDRGAWHNPRKGDEKSLNAFRAFLDAFLV</sequence>
<accession>A0A4Q6Y4L9</accession>
<dbReference type="InterPro" id="IPR024508">
    <property type="entry name" value="DUF3226"/>
</dbReference>
<dbReference type="Pfam" id="PF11536">
    <property type="entry name" value="DUF3226"/>
    <property type="match status" value="1"/>
</dbReference>
<comment type="caution">
    <text evidence="1">The sequence shown here is derived from an EMBL/GenBank/DDBJ whole genome shotgun (WGS) entry which is preliminary data.</text>
</comment>
<dbReference type="RefSeq" id="WP_130157445.1">
    <property type="nucleotide sequence ID" value="NZ_SGIS01000015.1"/>
</dbReference>
<dbReference type="EMBL" id="SGIS01000015">
    <property type="protein sequence ID" value="RZF64327.1"/>
    <property type="molecule type" value="Genomic_DNA"/>
</dbReference>
<dbReference type="OrthoDB" id="5517842at2"/>
<evidence type="ECO:0000313" key="1">
    <source>
        <dbReference type="EMBL" id="RZF64327.1"/>
    </source>
</evidence>
<name>A0A4Q6Y4L9_9SPHN</name>
<keyword evidence="2" id="KW-1185">Reference proteome</keyword>
<proteinExistence type="predicted"/>
<reference evidence="1 2" key="1">
    <citation type="submission" date="2019-02" db="EMBL/GenBank/DDBJ databases">
        <authorList>
            <person name="Li Y."/>
        </authorList>
    </citation>
    <scope>NUCLEOTIDE SEQUENCE [LARGE SCALE GENOMIC DNA]</scope>
    <source>
        <strain evidence="1 2">3-7</strain>
    </source>
</reference>
<organism evidence="1 2">
    <name type="scientific">Sphingomonas populi</name>
    <dbReference type="NCBI Taxonomy" id="2484750"/>
    <lineage>
        <taxon>Bacteria</taxon>
        <taxon>Pseudomonadati</taxon>
        <taxon>Pseudomonadota</taxon>
        <taxon>Alphaproteobacteria</taxon>
        <taxon>Sphingomonadales</taxon>
        <taxon>Sphingomonadaceae</taxon>
        <taxon>Sphingomonas</taxon>
    </lineage>
</organism>
<protein>
    <recommendedName>
        <fullName evidence="3">DUF4276 family protein</fullName>
    </recommendedName>
</protein>
<evidence type="ECO:0000313" key="2">
    <source>
        <dbReference type="Proteomes" id="UP000292085"/>
    </source>
</evidence>
<dbReference type="AlphaFoldDB" id="A0A4Q6Y4L9"/>
<dbReference type="Proteomes" id="UP000292085">
    <property type="component" value="Unassembled WGS sequence"/>
</dbReference>
<evidence type="ECO:0008006" key="3">
    <source>
        <dbReference type="Google" id="ProtNLM"/>
    </source>
</evidence>